<proteinExistence type="predicted"/>
<sequence>MRPTSSQGSVTMRLFAMPQGGCGLCAALHGRIDHAALPAMKPLLHSVAGALGLTLCIDMARVEFLDSCGIGLLLAVRNAVLGGGGSIRFENHPARIRRVLEHSRLTALIPPPCPPRCCPAIPVAA</sequence>
<reference evidence="2 3" key="1">
    <citation type="submission" date="2023-06" db="EMBL/GenBank/DDBJ databases">
        <title>Azospirillum isscasensis sp.nov, a bacterium isolated from rhizosphere soil of rice.</title>
        <authorList>
            <person name="Wang H."/>
        </authorList>
    </citation>
    <scope>NUCLEOTIDE SEQUENCE [LARGE SCALE GENOMIC DNA]</scope>
    <source>
        <strain evidence="2 3">C340-1</strain>
    </source>
</reference>
<dbReference type="InterPro" id="IPR036513">
    <property type="entry name" value="STAS_dom_sf"/>
</dbReference>
<dbReference type="InterPro" id="IPR058548">
    <property type="entry name" value="MlaB-like_STAS"/>
</dbReference>
<organism evidence="2 3">
    <name type="scientific">Azospirillum isscasi</name>
    <dbReference type="NCBI Taxonomy" id="3053926"/>
    <lineage>
        <taxon>Bacteria</taxon>
        <taxon>Pseudomonadati</taxon>
        <taxon>Pseudomonadota</taxon>
        <taxon>Alphaproteobacteria</taxon>
        <taxon>Rhodospirillales</taxon>
        <taxon>Azospirillaceae</taxon>
        <taxon>Azospirillum</taxon>
    </lineage>
</organism>
<dbReference type="InterPro" id="IPR002645">
    <property type="entry name" value="STAS_dom"/>
</dbReference>
<gene>
    <name evidence="2" type="ORF">QSG27_27635</name>
</gene>
<dbReference type="Pfam" id="PF13466">
    <property type="entry name" value="STAS_2"/>
    <property type="match status" value="1"/>
</dbReference>
<keyword evidence="3" id="KW-1185">Reference proteome</keyword>
<dbReference type="SUPFAM" id="SSF52091">
    <property type="entry name" value="SpoIIaa-like"/>
    <property type="match status" value="1"/>
</dbReference>
<name>A0ABU0WRN9_9PROT</name>
<evidence type="ECO:0000313" key="2">
    <source>
        <dbReference type="EMBL" id="MDQ2106492.1"/>
    </source>
</evidence>
<dbReference type="PANTHER" id="PTHR33495:SF2">
    <property type="entry name" value="ANTI-SIGMA FACTOR ANTAGONIST TM_1081-RELATED"/>
    <property type="match status" value="1"/>
</dbReference>
<feature type="domain" description="STAS" evidence="1">
    <location>
        <begin position="28"/>
        <end position="125"/>
    </location>
</feature>
<dbReference type="RefSeq" id="WP_306711895.1">
    <property type="nucleotide sequence ID" value="NZ_JAUJFI010000257.1"/>
</dbReference>
<dbReference type="CDD" id="cd07043">
    <property type="entry name" value="STAS_anti-anti-sigma_factors"/>
    <property type="match status" value="1"/>
</dbReference>
<comment type="caution">
    <text evidence="2">The sequence shown here is derived from an EMBL/GenBank/DDBJ whole genome shotgun (WGS) entry which is preliminary data.</text>
</comment>
<dbReference type="EMBL" id="JAUJFI010000257">
    <property type="protein sequence ID" value="MDQ2106492.1"/>
    <property type="molecule type" value="Genomic_DNA"/>
</dbReference>
<dbReference type="Gene3D" id="3.30.750.24">
    <property type="entry name" value="STAS domain"/>
    <property type="match status" value="1"/>
</dbReference>
<evidence type="ECO:0000313" key="3">
    <source>
        <dbReference type="Proteomes" id="UP001227317"/>
    </source>
</evidence>
<accession>A0ABU0WRN9</accession>
<evidence type="ECO:0000259" key="1">
    <source>
        <dbReference type="PROSITE" id="PS50801"/>
    </source>
</evidence>
<protein>
    <submittedName>
        <fullName evidence="2">STAS domain-containing protein</fullName>
    </submittedName>
</protein>
<dbReference type="PANTHER" id="PTHR33495">
    <property type="entry name" value="ANTI-SIGMA FACTOR ANTAGONIST TM_1081-RELATED-RELATED"/>
    <property type="match status" value="1"/>
</dbReference>
<dbReference type="Proteomes" id="UP001227317">
    <property type="component" value="Unassembled WGS sequence"/>
</dbReference>
<dbReference type="PROSITE" id="PS50801">
    <property type="entry name" value="STAS"/>
    <property type="match status" value="1"/>
</dbReference>